<evidence type="ECO:0000259" key="14">
    <source>
        <dbReference type="PROSITE" id="PS50011"/>
    </source>
</evidence>
<keyword evidence="13" id="KW-0812">Transmembrane</keyword>
<feature type="compositionally biased region" description="Basic residues" evidence="12">
    <location>
        <begin position="448"/>
        <end position="462"/>
    </location>
</feature>
<feature type="region of interest" description="Disordered" evidence="12">
    <location>
        <begin position="1646"/>
        <end position="1687"/>
    </location>
</feature>
<feature type="compositionally biased region" description="Polar residues" evidence="12">
    <location>
        <begin position="1158"/>
        <end position="1168"/>
    </location>
</feature>
<keyword evidence="6" id="KW-0418">Kinase</keyword>
<feature type="compositionally biased region" description="Basic and acidic residues" evidence="12">
    <location>
        <begin position="771"/>
        <end position="798"/>
    </location>
</feature>
<feature type="transmembrane region" description="Helical" evidence="13">
    <location>
        <begin position="245"/>
        <end position="265"/>
    </location>
</feature>
<feature type="transmembrane region" description="Helical" evidence="13">
    <location>
        <begin position="119"/>
        <end position="138"/>
    </location>
</feature>
<feature type="compositionally biased region" description="Basic residues" evidence="12">
    <location>
        <begin position="1651"/>
        <end position="1664"/>
    </location>
</feature>
<feature type="compositionally biased region" description="Polar residues" evidence="12">
    <location>
        <begin position="1227"/>
        <end position="1238"/>
    </location>
</feature>
<evidence type="ECO:0000256" key="12">
    <source>
        <dbReference type="SAM" id="MobiDB-lite"/>
    </source>
</evidence>
<dbReference type="EC" id="2.7.12.1" evidence="2"/>
<feature type="transmembrane region" description="Helical" evidence="13">
    <location>
        <begin position="96"/>
        <end position="113"/>
    </location>
</feature>
<comment type="catalytic activity">
    <reaction evidence="10">
        <text>L-tyrosyl-[protein] + ATP = O-phospho-L-tyrosyl-[protein] + ADP + H(+)</text>
        <dbReference type="Rhea" id="RHEA:10596"/>
        <dbReference type="Rhea" id="RHEA-COMP:10136"/>
        <dbReference type="Rhea" id="RHEA-COMP:20101"/>
        <dbReference type="ChEBI" id="CHEBI:15378"/>
        <dbReference type="ChEBI" id="CHEBI:30616"/>
        <dbReference type="ChEBI" id="CHEBI:46858"/>
        <dbReference type="ChEBI" id="CHEBI:61978"/>
        <dbReference type="ChEBI" id="CHEBI:456216"/>
        <dbReference type="EC" id="2.7.12.1"/>
    </reaction>
</comment>
<evidence type="ECO:0000256" key="7">
    <source>
        <dbReference type="ARBA" id="ARBA00022840"/>
    </source>
</evidence>
<sequence>MPFNVQVPQLSRTLLLRVGNTVAFIVTLVVNTLANTVTINGHNTGEVSDEHPTFVTPAGFTFGIWGLIYLGLFAFTIYSWTNGEEVVGVDGVLEKIGYWFMISCVANFTWLLVFHYEHMVAQLPIIVLAFASLGIINYQLTASYKTSSFLTKLCVHIPFSIYFGWLIVASTVAAFVAVTSRHGEGLEGGPHGKYAHGALYALSFLSLLGVYVVAFSHKQDLIFVAVLAWALAGIAVGQHDNSEDVFVASLLGVGVLMGLITGAAVDRIKRHVKRVQEFHGRGGIRLEADGLVLPVAEIRRDDEQIGFVRKAPPQQETNGSIKGKEERAQTIADMRESFLPSSTIPRPQGAKVKAYERTTFSADSSPPTKLREPIIPHVSPSLLYGKNQALLARQQLQQQQHAARVEQLEMLERQLSDMAMSHRSSTERGKDMLTAAYGGDNGHETSAKQKRSTIGHMSRSHSHGNLERLGPQTPARQKGHSMSMLISGVHDEAMEPTFTSATDRERDIQIEGLGTFEMVDPKRSRDTLTLPRTIIAGEHVKWKTLGAEHGVGYGSEGSSSNNISAADLDALGPSSSQRLPIGGYEAWQEAEVPVLAASNIPERYQSLVNRMPRRTLQPSKSTSSITDLDHTSSSSHQSRSQEQGSLNVKIEHPTTAQEPTITALTAALERANAIMGQCEHRLDRRHQSLRATFTTAASQLDALVDKQEQNIPDVRIPDHLEPSPWQAIERDDFRHYPPATVGDSPGGKTRPRQASLGVSTHKAPAIYLKESNAERDNVVHRKTYRSESSEYEVPRKEQSSSNSNRKSIDKGDSTRSLSRGSISPSQKADNANNRQPTSRSRQSLRASIGKDSKRKSSPHTSSRLSISEYQGYQKSSNSHRRSITSSPPPFRPSSSADGTNSDDNLHHIEEVPPIPPVPPVPRVHSLASQSSRSDLSARVRDLLVNNATYVEPMGKTPVSRGAEESSPRPRNSDSDEGTSLKIPEPNVLPRLEHKAVLATRRRGKTLPGNLATPPPVPSLPLPPIKVEPLNAAVSQQMERLGSNSSVYSNKARYEGIDATKTSKPSSMATETKLTDANASPISDKHMFEMIEHLRDVERTRKDRSLSYVQLPVQSNGTSIFQDHFPEMKPSTSKQIGNWLKAPNRTSKVPHAVEPSKIPSPSISTGASRRIPSSSAYLNLGNVEADAPPVKERGILWQSSMPKPVAHEDFSSVKFSAEKLQKEDDSDNTLTSRSSRNGTVGSEPVDDESSESDVFHQYSDWSIPSQTADARIKCMSPRAAVGRYLPYLSPYEQTEIFEYNEIYYVGRNSEKVQADVELPTNNFGFDDERGDYQIVIGDHLSYRYEVIEVLGKGSFGQVVKAMDHKTGELAAVKIIRNKKRFHHQALVEIKILENLIRWDPEDRHNNIRMNEHFSFRNHLCIACECLSINLYEFIKAHNFQGFSCALIRRFTIQLLNSLTLLNRRRVVHCDLKPENILLKHPSRSAIKVIDFGSSCLESEKVVYTYIQSRFYRSPEVILGMTYNMAIDMWSLGCILAELRTGYPLFPGENEQEQLACIMEIIGVPERYLIEKSTRKKLFFDSNNQPRIIPNSKGRKRYPGTKKLADALKCDDRLFIDFIARCLEWDPERRMTPEQGLQHEWIREEFDAQDGRRSHRRSKTSSHRSSRQATEEAWSSSTSKPSVPKLRYPAPASVKSGSIIVPSTLTDPKVVQSTAYATHYHQHFK</sequence>
<evidence type="ECO:0000256" key="3">
    <source>
        <dbReference type="ARBA" id="ARBA00022527"/>
    </source>
</evidence>
<evidence type="ECO:0000313" key="15">
    <source>
        <dbReference type="EMBL" id="OZJ03485.1"/>
    </source>
</evidence>
<feature type="region of interest" description="Disordered" evidence="12">
    <location>
        <begin position="714"/>
        <end position="935"/>
    </location>
</feature>
<accession>A0A261XYN8</accession>
<gene>
    <name evidence="15" type="ORF">BZG36_04022</name>
</gene>
<dbReference type="OrthoDB" id="9332038at2759"/>
<dbReference type="Pfam" id="PF00069">
    <property type="entry name" value="Pkinase"/>
    <property type="match status" value="1"/>
</dbReference>
<evidence type="ECO:0000256" key="2">
    <source>
        <dbReference type="ARBA" id="ARBA00013203"/>
    </source>
</evidence>
<comment type="catalytic activity">
    <reaction evidence="8">
        <text>L-seryl-[protein] + ATP = O-phospho-L-seryl-[protein] + ADP + H(+)</text>
        <dbReference type="Rhea" id="RHEA:17989"/>
        <dbReference type="Rhea" id="RHEA-COMP:9863"/>
        <dbReference type="Rhea" id="RHEA-COMP:11604"/>
        <dbReference type="ChEBI" id="CHEBI:15378"/>
        <dbReference type="ChEBI" id="CHEBI:29999"/>
        <dbReference type="ChEBI" id="CHEBI:30616"/>
        <dbReference type="ChEBI" id="CHEBI:83421"/>
        <dbReference type="ChEBI" id="CHEBI:456216"/>
        <dbReference type="EC" id="2.7.12.1"/>
    </reaction>
</comment>
<dbReference type="Gene3D" id="1.10.510.10">
    <property type="entry name" value="Transferase(Phosphotransferase) domain 1"/>
    <property type="match status" value="1"/>
</dbReference>
<comment type="catalytic activity">
    <reaction evidence="9">
        <text>L-threonyl-[protein] + ATP = O-phospho-L-threonyl-[protein] + ADP + H(+)</text>
        <dbReference type="Rhea" id="RHEA:46608"/>
        <dbReference type="Rhea" id="RHEA-COMP:11060"/>
        <dbReference type="Rhea" id="RHEA-COMP:11605"/>
        <dbReference type="ChEBI" id="CHEBI:15378"/>
        <dbReference type="ChEBI" id="CHEBI:30013"/>
        <dbReference type="ChEBI" id="CHEBI:30616"/>
        <dbReference type="ChEBI" id="CHEBI:61977"/>
        <dbReference type="ChEBI" id="CHEBI:456216"/>
        <dbReference type="EC" id="2.7.12.1"/>
    </reaction>
</comment>
<feature type="compositionally biased region" description="Basic and acidic residues" evidence="12">
    <location>
        <begin position="961"/>
        <end position="973"/>
    </location>
</feature>
<evidence type="ECO:0000313" key="16">
    <source>
        <dbReference type="Proteomes" id="UP000242875"/>
    </source>
</evidence>
<feature type="region of interest" description="Disordered" evidence="12">
    <location>
        <begin position="1146"/>
        <end position="1168"/>
    </location>
</feature>
<dbReference type="EMBL" id="MVBO01000083">
    <property type="protein sequence ID" value="OZJ03485.1"/>
    <property type="molecule type" value="Genomic_DNA"/>
</dbReference>
<reference evidence="15 16" key="1">
    <citation type="journal article" date="2017" name="Mycologia">
        <title>Bifiguratus adelaidae, gen. et sp. nov., a new member of Mucoromycotina in endophytic and soil-dwelling habitats.</title>
        <authorList>
            <person name="Torres-Cruz T.J."/>
            <person name="Billingsley Tobias T.L."/>
            <person name="Almatruk M."/>
            <person name="Hesse C."/>
            <person name="Kuske C.R."/>
            <person name="Desiro A."/>
            <person name="Benucci G.M."/>
            <person name="Bonito G."/>
            <person name="Stajich J.E."/>
            <person name="Dunlap C."/>
            <person name="Arnold A.E."/>
            <person name="Porras-Alfaro A."/>
        </authorList>
    </citation>
    <scope>NUCLEOTIDE SEQUENCE [LARGE SCALE GENOMIC DNA]</scope>
    <source>
        <strain evidence="15 16">AZ0501</strain>
    </source>
</reference>
<evidence type="ECO:0000256" key="9">
    <source>
        <dbReference type="ARBA" id="ARBA00049308"/>
    </source>
</evidence>
<dbReference type="Gene3D" id="3.30.10.30">
    <property type="entry name" value="DYRK"/>
    <property type="match status" value="1"/>
</dbReference>
<dbReference type="InterPro" id="IPR050494">
    <property type="entry name" value="Ser_Thr_dual-spec_kinase"/>
</dbReference>
<name>A0A261XYN8_9FUNG</name>
<dbReference type="InterPro" id="IPR008271">
    <property type="entry name" value="Ser/Thr_kinase_AS"/>
</dbReference>
<evidence type="ECO:0000256" key="1">
    <source>
        <dbReference type="ARBA" id="ARBA00008867"/>
    </source>
</evidence>
<feature type="region of interest" description="Disordered" evidence="12">
    <location>
        <begin position="1218"/>
        <end position="1253"/>
    </location>
</feature>
<dbReference type="Gene3D" id="1.20.1260.100">
    <property type="entry name" value="TspO/MBR protein"/>
    <property type="match status" value="1"/>
</dbReference>
<dbReference type="Proteomes" id="UP000242875">
    <property type="component" value="Unassembled WGS sequence"/>
</dbReference>
<feature type="transmembrane region" description="Helical" evidence="13">
    <location>
        <begin position="54"/>
        <end position="75"/>
    </location>
</feature>
<evidence type="ECO:0000256" key="6">
    <source>
        <dbReference type="ARBA" id="ARBA00022777"/>
    </source>
</evidence>
<evidence type="ECO:0000256" key="11">
    <source>
        <dbReference type="PROSITE-ProRule" id="PRU10141"/>
    </source>
</evidence>
<dbReference type="InterPro" id="IPR000719">
    <property type="entry name" value="Prot_kinase_dom"/>
</dbReference>
<dbReference type="PROSITE" id="PS00107">
    <property type="entry name" value="PROTEIN_KINASE_ATP"/>
    <property type="match status" value="1"/>
</dbReference>
<proteinExistence type="inferred from homology"/>
<dbReference type="CDD" id="cd14210">
    <property type="entry name" value="PKc_DYRK"/>
    <property type="match status" value="1"/>
</dbReference>
<evidence type="ECO:0000256" key="8">
    <source>
        <dbReference type="ARBA" id="ARBA00049003"/>
    </source>
</evidence>
<dbReference type="GO" id="GO:0005737">
    <property type="term" value="C:cytoplasm"/>
    <property type="evidence" value="ECO:0007669"/>
    <property type="project" value="TreeGrafter"/>
</dbReference>
<dbReference type="InterPro" id="IPR038330">
    <property type="entry name" value="TspO/MBR-related_sf"/>
</dbReference>
<protein>
    <recommendedName>
        <fullName evidence="2">dual-specificity kinase</fullName>
        <ecNumber evidence="2">2.7.12.1</ecNumber>
    </recommendedName>
</protein>
<feature type="region of interest" description="Disordered" evidence="12">
    <location>
        <begin position="437"/>
        <end position="481"/>
    </location>
</feature>
<dbReference type="PANTHER" id="PTHR24058">
    <property type="entry name" value="DUAL SPECIFICITY PROTEIN KINASE"/>
    <property type="match status" value="1"/>
</dbReference>
<dbReference type="InterPro" id="IPR011009">
    <property type="entry name" value="Kinase-like_dom_sf"/>
</dbReference>
<dbReference type="GO" id="GO:0005524">
    <property type="term" value="F:ATP binding"/>
    <property type="evidence" value="ECO:0007669"/>
    <property type="project" value="UniProtKB-UniRule"/>
</dbReference>
<feature type="transmembrane region" description="Helical" evidence="13">
    <location>
        <begin position="198"/>
        <end position="214"/>
    </location>
</feature>
<keyword evidence="13" id="KW-1133">Transmembrane helix</keyword>
<dbReference type="Gene3D" id="3.30.200.20">
    <property type="entry name" value="Phosphorylase Kinase, domain 1"/>
    <property type="match status" value="1"/>
</dbReference>
<feature type="compositionally biased region" description="Polar residues" evidence="12">
    <location>
        <begin position="814"/>
        <end position="845"/>
    </location>
</feature>
<dbReference type="GO" id="GO:0005856">
    <property type="term" value="C:cytoskeleton"/>
    <property type="evidence" value="ECO:0007669"/>
    <property type="project" value="TreeGrafter"/>
</dbReference>
<feature type="compositionally biased region" description="Low complexity" evidence="12">
    <location>
        <begin position="925"/>
        <end position="934"/>
    </location>
</feature>
<feature type="compositionally biased region" description="Pro residues" evidence="12">
    <location>
        <begin position="912"/>
        <end position="921"/>
    </location>
</feature>
<keyword evidence="7 11" id="KW-0067">ATP-binding</keyword>
<dbReference type="PANTHER" id="PTHR24058:SF22">
    <property type="entry name" value="DUAL SPECIFICITY TYROSINE-PHOSPHORYLATION-REGULATED KINASE 4"/>
    <property type="match status" value="1"/>
</dbReference>
<dbReference type="FunFam" id="1.10.510.10:FF:000112">
    <property type="entry name" value="Putative dual specificity tyrosine-phosphorylation-regulated kinase 2"/>
    <property type="match status" value="1"/>
</dbReference>
<dbReference type="GO" id="GO:0004674">
    <property type="term" value="F:protein serine/threonine kinase activity"/>
    <property type="evidence" value="ECO:0007669"/>
    <property type="project" value="UniProtKB-KW"/>
</dbReference>
<evidence type="ECO:0000256" key="4">
    <source>
        <dbReference type="ARBA" id="ARBA00022679"/>
    </source>
</evidence>
<keyword evidence="16" id="KW-1185">Reference proteome</keyword>
<evidence type="ECO:0000256" key="5">
    <source>
        <dbReference type="ARBA" id="ARBA00022741"/>
    </source>
</evidence>
<keyword evidence="5 11" id="KW-0547">Nucleotide-binding</keyword>
<dbReference type="InterPro" id="IPR017441">
    <property type="entry name" value="Protein_kinase_ATP_BS"/>
</dbReference>
<keyword evidence="4" id="KW-0808">Transferase</keyword>
<keyword evidence="3" id="KW-0723">Serine/threonine-protein kinase</keyword>
<feature type="compositionally biased region" description="Polar residues" evidence="12">
    <location>
        <begin position="858"/>
        <end position="874"/>
    </location>
</feature>
<evidence type="ECO:0000256" key="13">
    <source>
        <dbReference type="SAM" id="Phobius"/>
    </source>
</evidence>
<feature type="transmembrane region" description="Helical" evidence="13">
    <location>
        <begin position="221"/>
        <end position="239"/>
    </location>
</feature>
<feature type="region of interest" description="Disordered" evidence="12">
    <location>
        <begin position="608"/>
        <end position="656"/>
    </location>
</feature>
<dbReference type="PROSITE" id="PS50011">
    <property type="entry name" value="PROTEIN_KINASE_DOM"/>
    <property type="match status" value="1"/>
</dbReference>
<organism evidence="15 16">
    <name type="scientific">Bifiguratus adelaidae</name>
    <dbReference type="NCBI Taxonomy" id="1938954"/>
    <lineage>
        <taxon>Eukaryota</taxon>
        <taxon>Fungi</taxon>
        <taxon>Fungi incertae sedis</taxon>
        <taxon>Mucoromycota</taxon>
        <taxon>Mucoromycotina</taxon>
        <taxon>Endogonomycetes</taxon>
        <taxon>Endogonales</taxon>
        <taxon>Endogonales incertae sedis</taxon>
        <taxon>Bifiguratus</taxon>
    </lineage>
</organism>
<keyword evidence="13" id="KW-0472">Membrane</keyword>
<feature type="transmembrane region" description="Helical" evidence="13">
    <location>
        <begin position="159"/>
        <end position="178"/>
    </location>
</feature>
<feature type="binding site" evidence="11">
    <location>
        <position position="1372"/>
    </location>
    <ligand>
        <name>ATP</name>
        <dbReference type="ChEBI" id="CHEBI:30616"/>
    </ligand>
</feature>
<dbReference type="InterPro" id="IPR042521">
    <property type="entry name" value="DYRK"/>
</dbReference>
<feature type="domain" description="Protein kinase" evidence="14">
    <location>
        <begin position="1343"/>
        <end position="1640"/>
    </location>
</feature>
<feature type="region of interest" description="Disordered" evidence="12">
    <location>
        <begin position="948"/>
        <end position="984"/>
    </location>
</feature>
<evidence type="ECO:0000256" key="10">
    <source>
        <dbReference type="ARBA" id="ARBA00051680"/>
    </source>
</evidence>
<dbReference type="PROSITE" id="PS00108">
    <property type="entry name" value="PROTEIN_KINASE_ST"/>
    <property type="match status" value="1"/>
</dbReference>
<dbReference type="GO" id="GO:0004712">
    <property type="term" value="F:protein serine/threonine/tyrosine kinase activity"/>
    <property type="evidence" value="ECO:0007669"/>
    <property type="project" value="UniProtKB-EC"/>
</dbReference>
<feature type="transmembrane region" description="Helical" evidence="13">
    <location>
        <begin position="14"/>
        <end position="34"/>
    </location>
</feature>
<feature type="compositionally biased region" description="Low complexity" evidence="12">
    <location>
        <begin position="621"/>
        <end position="645"/>
    </location>
</feature>
<dbReference type="SUPFAM" id="SSF56112">
    <property type="entry name" value="Protein kinase-like (PK-like)"/>
    <property type="match status" value="1"/>
</dbReference>
<comment type="caution">
    <text evidence="15">The sequence shown here is derived from an EMBL/GenBank/DDBJ whole genome shotgun (WGS) entry which is preliminary data.</text>
</comment>
<comment type="similarity">
    <text evidence="1">Belongs to the protein kinase superfamily. CMGC Ser/Thr protein kinase family. MNB/DYRK subfamily.</text>
</comment>
<dbReference type="SMART" id="SM00220">
    <property type="entry name" value="S_TKc"/>
    <property type="match status" value="1"/>
</dbReference>